<name>A0A1I1CKL3_9PSEU</name>
<dbReference type="RefSeq" id="WP_091679089.1">
    <property type="nucleotide sequence ID" value="NZ_FOKG01000031.1"/>
</dbReference>
<evidence type="ECO:0000313" key="1">
    <source>
        <dbReference type="EMBL" id="SFB62592.1"/>
    </source>
</evidence>
<dbReference type="EMBL" id="FOKG01000031">
    <property type="protein sequence ID" value="SFB62592.1"/>
    <property type="molecule type" value="Genomic_DNA"/>
</dbReference>
<dbReference type="AlphaFoldDB" id="A0A1I1CKL3"/>
<organism evidence="1 2">
    <name type="scientific">Amycolatopsis marina</name>
    <dbReference type="NCBI Taxonomy" id="490629"/>
    <lineage>
        <taxon>Bacteria</taxon>
        <taxon>Bacillati</taxon>
        <taxon>Actinomycetota</taxon>
        <taxon>Actinomycetes</taxon>
        <taxon>Pseudonocardiales</taxon>
        <taxon>Pseudonocardiaceae</taxon>
        <taxon>Amycolatopsis</taxon>
    </lineage>
</organism>
<sequence>MSETLLFGLLVLACPIGMGVMMWMMMRGSGQPKPGQSKQQQKELAQLHAEVDELRARQDG</sequence>
<evidence type="ECO:0008006" key="3">
    <source>
        <dbReference type="Google" id="ProtNLM"/>
    </source>
</evidence>
<dbReference type="STRING" id="490629.SAMN05216266_13118"/>
<gene>
    <name evidence="1" type="ORF">SAMN05216266_13118</name>
</gene>
<accession>A0A1I1CKL3</accession>
<keyword evidence="2" id="KW-1185">Reference proteome</keyword>
<dbReference type="Proteomes" id="UP000243799">
    <property type="component" value="Unassembled WGS sequence"/>
</dbReference>
<protein>
    <recommendedName>
        <fullName evidence="3">DUF2933 domain-containing protein</fullName>
    </recommendedName>
</protein>
<proteinExistence type="predicted"/>
<reference evidence="2" key="1">
    <citation type="submission" date="2016-10" db="EMBL/GenBank/DDBJ databases">
        <authorList>
            <person name="Varghese N."/>
            <person name="Submissions S."/>
        </authorList>
    </citation>
    <scope>NUCLEOTIDE SEQUENCE [LARGE SCALE GENOMIC DNA]</scope>
    <source>
        <strain evidence="2">CGMCC 4.3568</strain>
    </source>
</reference>
<evidence type="ECO:0000313" key="2">
    <source>
        <dbReference type="Proteomes" id="UP000243799"/>
    </source>
</evidence>